<evidence type="ECO:0000313" key="2">
    <source>
        <dbReference type="EMBL" id="PIK33717.1"/>
    </source>
</evidence>
<dbReference type="Proteomes" id="UP000230750">
    <property type="component" value="Unassembled WGS sequence"/>
</dbReference>
<dbReference type="AlphaFoldDB" id="A0A2G8JD98"/>
<organism evidence="2 3">
    <name type="scientific">Stichopus japonicus</name>
    <name type="common">Sea cucumber</name>
    <dbReference type="NCBI Taxonomy" id="307972"/>
    <lineage>
        <taxon>Eukaryota</taxon>
        <taxon>Metazoa</taxon>
        <taxon>Echinodermata</taxon>
        <taxon>Eleutherozoa</taxon>
        <taxon>Echinozoa</taxon>
        <taxon>Holothuroidea</taxon>
        <taxon>Aspidochirotacea</taxon>
        <taxon>Aspidochirotida</taxon>
        <taxon>Stichopodidae</taxon>
        <taxon>Apostichopus</taxon>
    </lineage>
</organism>
<dbReference type="OrthoDB" id="93990at2759"/>
<evidence type="ECO:0000259" key="1">
    <source>
        <dbReference type="Pfam" id="PF10551"/>
    </source>
</evidence>
<feature type="domain" description="MULE transposase" evidence="1">
    <location>
        <begin position="9"/>
        <end position="52"/>
    </location>
</feature>
<accession>A0A2G8JD98</accession>
<dbReference type="STRING" id="307972.A0A2G8JD98"/>
<name>A0A2G8JD98_STIJA</name>
<gene>
    <name evidence="2" type="ORF">BSL78_29475</name>
</gene>
<sequence length="198" mass="23084">MLQSLKEGVLAATGRRLAPRQTMTDFEAALMQAIRAEFPLSRPLGCYFHFCSSLYRNLHTDPEAERLEAQYAPLTQFLAYFQETYMVGNMFPPQTWNVHNRDMTCRTNNAVESFHSRWNREVGQAHPSLGTIVRRMKKEGKRTEVAIEKAMRGDQPPKIKRKWRRMERRISRLRKSLQDGGHNLAELWAAVLYATHDF</sequence>
<dbReference type="InterPro" id="IPR018289">
    <property type="entry name" value="MULE_transposase_dom"/>
</dbReference>
<dbReference type="Pfam" id="PF10551">
    <property type="entry name" value="MULE"/>
    <property type="match status" value="1"/>
</dbReference>
<reference evidence="2 3" key="1">
    <citation type="journal article" date="2017" name="PLoS Biol.">
        <title>The sea cucumber genome provides insights into morphological evolution and visceral regeneration.</title>
        <authorList>
            <person name="Zhang X."/>
            <person name="Sun L."/>
            <person name="Yuan J."/>
            <person name="Sun Y."/>
            <person name="Gao Y."/>
            <person name="Zhang L."/>
            <person name="Li S."/>
            <person name="Dai H."/>
            <person name="Hamel J.F."/>
            <person name="Liu C."/>
            <person name="Yu Y."/>
            <person name="Liu S."/>
            <person name="Lin W."/>
            <person name="Guo K."/>
            <person name="Jin S."/>
            <person name="Xu P."/>
            <person name="Storey K.B."/>
            <person name="Huan P."/>
            <person name="Zhang T."/>
            <person name="Zhou Y."/>
            <person name="Zhang J."/>
            <person name="Lin C."/>
            <person name="Li X."/>
            <person name="Xing L."/>
            <person name="Huo D."/>
            <person name="Sun M."/>
            <person name="Wang L."/>
            <person name="Mercier A."/>
            <person name="Li F."/>
            <person name="Yang H."/>
            <person name="Xiang J."/>
        </authorList>
    </citation>
    <scope>NUCLEOTIDE SEQUENCE [LARGE SCALE GENOMIC DNA]</scope>
    <source>
        <strain evidence="2">Shaxun</strain>
        <tissue evidence="2">Muscle</tissue>
    </source>
</reference>
<comment type="caution">
    <text evidence="2">The sequence shown here is derived from an EMBL/GenBank/DDBJ whole genome shotgun (WGS) entry which is preliminary data.</text>
</comment>
<protein>
    <recommendedName>
        <fullName evidence="1">MULE transposase domain-containing protein</fullName>
    </recommendedName>
</protein>
<evidence type="ECO:0000313" key="3">
    <source>
        <dbReference type="Proteomes" id="UP000230750"/>
    </source>
</evidence>
<proteinExistence type="predicted"/>
<keyword evidence="3" id="KW-1185">Reference proteome</keyword>
<dbReference type="EMBL" id="MRZV01002436">
    <property type="protein sequence ID" value="PIK33717.1"/>
    <property type="molecule type" value="Genomic_DNA"/>
</dbReference>